<dbReference type="SUPFAM" id="SSF102405">
    <property type="entry name" value="MCP/YpsA-like"/>
    <property type="match status" value="1"/>
</dbReference>
<dbReference type="EMBL" id="FOOX01000012">
    <property type="protein sequence ID" value="SFG94718.1"/>
    <property type="molecule type" value="Genomic_DNA"/>
</dbReference>
<name>A0A1I2VZU2_9FIRM</name>
<evidence type="ECO:0000313" key="2">
    <source>
        <dbReference type="EMBL" id="SFG94718.1"/>
    </source>
</evidence>
<dbReference type="Pfam" id="PF18185">
    <property type="entry name" value="STALD"/>
    <property type="match status" value="1"/>
</dbReference>
<feature type="domain" description="NAD(+) hydrolase ThsA Sir2/TIR-associating SLOG" evidence="1">
    <location>
        <begin position="143"/>
        <end position="334"/>
    </location>
</feature>
<dbReference type="STRING" id="341036.SAMN05660649_03274"/>
<evidence type="ECO:0000313" key="3">
    <source>
        <dbReference type="Proteomes" id="UP000199337"/>
    </source>
</evidence>
<sequence length="335" mass="37893">MVDAKVNDDAISRNVVNSDIEILKIHGCISRSHHKDIIITQEDYEDFLIKRPAMSQRLCNDLLKKSFLFIGYSYRDPNIRNIMIEARRLAQKTTQEHYLITAIPKDDNPEFLVQKKRRQELWCKDLKRLGISTLLIENHDQLEKILFAISQKSRGKTIYVTGSHEKNSRVAQQLGKLLAKENEIILISGQSTGIGSNVVSAFTEQCINDKQDIHGRLQIFPNPYAANPNFSNDPALLPDLKRCRSKLMNSTQVVIAFSGGMGTEAEIEVAKNRNCKIVPVVLDNNDLQNKVIKKVLDDAARSCNLNELPNEYYNKLMAGGVSAEDVMACIKIILR</sequence>
<dbReference type="Pfam" id="PF13289">
    <property type="entry name" value="SIR2_2"/>
    <property type="match status" value="1"/>
</dbReference>
<gene>
    <name evidence="2" type="ORF">SAMN05660649_03274</name>
</gene>
<organism evidence="2 3">
    <name type="scientific">Desulfotruncus arcticus DSM 17038</name>
    <dbReference type="NCBI Taxonomy" id="1121424"/>
    <lineage>
        <taxon>Bacteria</taxon>
        <taxon>Bacillati</taxon>
        <taxon>Bacillota</taxon>
        <taxon>Clostridia</taxon>
        <taxon>Eubacteriales</taxon>
        <taxon>Desulfallaceae</taxon>
        <taxon>Desulfotruncus</taxon>
    </lineage>
</organism>
<accession>A0A1I2VZU2</accession>
<proteinExistence type="predicted"/>
<protein>
    <submittedName>
        <fullName evidence="2">SIR2-like domain-containing protein</fullName>
    </submittedName>
</protein>
<keyword evidence="3" id="KW-1185">Reference proteome</keyword>
<dbReference type="Proteomes" id="UP000199337">
    <property type="component" value="Unassembled WGS sequence"/>
</dbReference>
<evidence type="ECO:0000259" key="1">
    <source>
        <dbReference type="Pfam" id="PF18185"/>
    </source>
</evidence>
<dbReference type="InterPro" id="IPR041486">
    <property type="entry name" value="ThsA_STALD"/>
</dbReference>
<dbReference type="Gene3D" id="3.40.50.450">
    <property type="match status" value="1"/>
</dbReference>
<dbReference type="AlphaFoldDB" id="A0A1I2VZU2"/>
<reference evidence="3" key="1">
    <citation type="submission" date="2016-10" db="EMBL/GenBank/DDBJ databases">
        <authorList>
            <person name="Varghese N."/>
            <person name="Submissions S."/>
        </authorList>
    </citation>
    <scope>NUCLEOTIDE SEQUENCE [LARGE SCALE GENOMIC DNA]</scope>
    <source>
        <strain evidence="3">DSM 17038</strain>
    </source>
</reference>